<evidence type="ECO:0000313" key="1">
    <source>
        <dbReference type="EMBL" id="MDV0843536.1"/>
    </source>
</evidence>
<organism evidence="1 2">
    <name type="scientific">Klebsiella quasipneumoniae subsp. quasipneumoniae</name>
    <dbReference type="NCBI Taxonomy" id="1667327"/>
    <lineage>
        <taxon>Bacteria</taxon>
        <taxon>Pseudomonadati</taxon>
        <taxon>Pseudomonadota</taxon>
        <taxon>Gammaproteobacteria</taxon>
        <taxon>Enterobacterales</taxon>
        <taxon>Enterobacteriaceae</taxon>
        <taxon>Klebsiella/Raoultella group</taxon>
        <taxon>Klebsiella</taxon>
        <taxon>Klebsiella pneumoniae complex</taxon>
    </lineage>
</organism>
<dbReference type="AlphaFoldDB" id="A0AAW8XVR5"/>
<dbReference type="RefSeq" id="WP_032454613.1">
    <property type="nucleotide sequence ID" value="NZ_CAAHGF010000052.1"/>
</dbReference>
<dbReference type="Proteomes" id="UP001284547">
    <property type="component" value="Unassembled WGS sequence"/>
</dbReference>
<reference evidence="1" key="1">
    <citation type="submission" date="2023-10" db="EMBL/GenBank/DDBJ databases">
        <title>Surveillance and assessment of the effects of hospital wastewater treatment on clearance of pathogenic bacterial and antimicrobial resistance genes.</title>
        <authorList>
            <person name="Wu Y."/>
        </authorList>
    </citation>
    <scope>NUCLEOTIDE SEQUENCE</scope>
    <source>
        <strain evidence="1">23-M-SRM-33-1</strain>
    </source>
</reference>
<evidence type="ECO:0000313" key="2">
    <source>
        <dbReference type="Proteomes" id="UP001284547"/>
    </source>
</evidence>
<dbReference type="EMBL" id="JAWHZD010000012">
    <property type="protein sequence ID" value="MDV0843536.1"/>
    <property type="molecule type" value="Genomic_DNA"/>
</dbReference>
<protein>
    <submittedName>
        <fullName evidence="1">YjeJ family protein</fullName>
    </submittedName>
</protein>
<dbReference type="InterPro" id="IPR031810">
    <property type="entry name" value="YjeJ-like"/>
</dbReference>
<dbReference type="Pfam" id="PF15922">
    <property type="entry name" value="YjeJ"/>
    <property type="match status" value="1"/>
</dbReference>
<accession>A0AAW8XVR5</accession>
<proteinExistence type="predicted"/>
<sequence length="285" mass="32850">MTQKISGINTGAIKFNDKFFLMAVKIKVEDSTCNTYYMQLSVMLDFIILMRDRAHKAIKKLQDKGEIYKAKIIAEHEKLAMNIPAFEEEELQQPNQANLITSITPKFDDERCTLMVMLQNENILSLNIADIQAEFFILAVQQALSATNDTETLKQIASILDFLILYFVDLSDLSYLNYKEINHQPWKQSLFTQHFAVLYSFEKEQGEEILAGAVIKTNAQPDTEEAKNLIKRIALLVPELRDIVEKRHLAQTFMKLIPADQTQVLTLDECMRPLYEFCLETQKTL</sequence>
<gene>
    <name evidence="1" type="primary">yjeJ</name>
    <name evidence="1" type="ORF">RZP41_20095</name>
</gene>
<name>A0AAW8XVR5_9ENTR</name>
<comment type="caution">
    <text evidence="1">The sequence shown here is derived from an EMBL/GenBank/DDBJ whole genome shotgun (WGS) entry which is preliminary data.</text>
</comment>